<dbReference type="PANTHER" id="PTHR43138:SF2">
    <property type="entry name" value="PROTEIN SPT10"/>
    <property type="match status" value="1"/>
</dbReference>
<gene>
    <name evidence="3" type="ORF">P875_00064890</name>
</gene>
<proteinExistence type="predicted"/>
<dbReference type="Gene3D" id="3.40.630.30">
    <property type="match status" value="1"/>
</dbReference>
<evidence type="ECO:0000259" key="2">
    <source>
        <dbReference type="Pfam" id="PF09337"/>
    </source>
</evidence>
<feature type="region of interest" description="Disordered" evidence="1">
    <location>
        <begin position="363"/>
        <end position="401"/>
    </location>
</feature>
<dbReference type="SUPFAM" id="SSF55729">
    <property type="entry name" value="Acyl-CoA N-acyltransferases (Nat)"/>
    <property type="match status" value="1"/>
</dbReference>
<evidence type="ECO:0000256" key="1">
    <source>
        <dbReference type="SAM" id="MobiDB-lite"/>
    </source>
</evidence>
<dbReference type="InterPro" id="IPR052742">
    <property type="entry name" value="Mito_N-acetyltransferase"/>
</dbReference>
<dbReference type="Pfam" id="PF09337">
    <property type="entry name" value="zf-H2C2"/>
    <property type="match status" value="1"/>
</dbReference>
<dbReference type="PANTHER" id="PTHR43138">
    <property type="entry name" value="ACETYLTRANSFERASE, GNAT FAMILY"/>
    <property type="match status" value="1"/>
</dbReference>
<dbReference type="EMBL" id="JZEE01000550">
    <property type="protein sequence ID" value="KJK63656.1"/>
    <property type="molecule type" value="Genomic_DNA"/>
</dbReference>
<protein>
    <submittedName>
        <fullName evidence="3">His2-Cys2 zinc finger</fullName>
    </submittedName>
</protein>
<comment type="caution">
    <text evidence="3">The sequence shown here is derived from an EMBL/GenBank/DDBJ whole genome shotgun (WGS) entry which is preliminary data.</text>
</comment>
<reference evidence="3 4" key="1">
    <citation type="submission" date="2015-02" db="EMBL/GenBank/DDBJ databases">
        <title>Draft genome sequence of Aspergillus parasiticus SU-1.</title>
        <authorList>
            <person name="Yu J."/>
            <person name="Fedorova N."/>
            <person name="Yin Y."/>
            <person name="Losada L."/>
            <person name="Zafar N."/>
            <person name="Taujale R."/>
            <person name="Ehrlich K.C."/>
            <person name="Bhatnagar D."/>
            <person name="Cleveland T.E."/>
            <person name="Bennett J.W."/>
            <person name="Nierman W.C."/>
        </authorList>
    </citation>
    <scope>NUCLEOTIDE SEQUENCE [LARGE SCALE GENOMIC DNA]</scope>
    <source>
        <strain evidence="4">ATCC 56775 / NRRL 5862 / SRRC 143 / SU-1</strain>
    </source>
</reference>
<evidence type="ECO:0000313" key="3">
    <source>
        <dbReference type="EMBL" id="KJK63656.1"/>
    </source>
</evidence>
<dbReference type="Proteomes" id="UP000033540">
    <property type="component" value="Unassembled WGS sequence"/>
</dbReference>
<dbReference type="Gene3D" id="1.10.340.70">
    <property type="match status" value="1"/>
</dbReference>
<dbReference type="AlphaFoldDB" id="A0A0F0I948"/>
<dbReference type="InterPro" id="IPR016181">
    <property type="entry name" value="Acyl_CoA_acyltransferase"/>
</dbReference>
<sequence>MPAVHGDLASMVMPADQELLPDIYPRQVTLRDRVTVATLVPFMSPDDVPPSLLSYLSDQLNSEIEKGDTYAMIDPIPYDEFRHYWFSNFGAIMLLGDIKNTQDVKLMDRTGGANWPKLCLGSFTVRPNYPGRSSHICNSMFLVTDASRNRGVGRLMGEGYLEWAPKLVSTNCTDESFRERSVSPGYTYAMFNIVYESNVASCRLWDSLGFKRIGRIPGGGRLASNPGQYVDAIIYGRDLGPEGEDSVTQDRFDKIRYYLKHSKYPRGADRAEKSRLRSAATHYKLVGGEDGETEKLMLKDKEVVSDPQQQYDIAREMHVQQHAGINKTTAAIAVKYHWVRIKETVSRVIRDCPQCKETLKSPLTNGLFRNEDMPEEEDQTSSRESEPSMPSNENMGTNPLMDHVSLDAHQSQNPFVTTHPSVVPGSVDSISDYVMPLDPQIIDIHQQLPRFQTHDAMTDPYTHGPHGLSSSHFDDDVRHHAASDYHMMVDDPSDPDPGSALHQDALGLVHSQVSDVHHHEQILAKYQYVGQPDDDLDFT</sequence>
<dbReference type="OrthoDB" id="10264707at2759"/>
<feature type="domain" description="Zinc finger H2C2-type histone UAS binding" evidence="2">
    <location>
        <begin position="318"/>
        <end position="356"/>
    </location>
</feature>
<feature type="compositionally biased region" description="Polar residues" evidence="1">
    <location>
        <begin position="388"/>
        <end position="397"/>
    </location>
</feature>
<evidence type="ECO:0000313" key="4">
    <source>
        <dbReference type="Proteomes" id="UP000033540"/>
    </source>
</evidence>
<dbReference type="InterPro" id="IPR015416">
    <property type="entry name" value="Znf_H2C2_histone_UAS-bd"/>
</dbReference>
<dbReference type="STRING" id="1403190.A0A0F0I948"/>
<accession>A0A0F0I948</accession>
<dbReference type="GO" id="GO:0005634">
    <property type="term" value="C:nucleus"/>
    <property type="evidence" value="ECO:0007669"/>
    <property type="project" value="TreeGrafter"/>
</dbReference>
<name>A0A0F0I948_ASPPU</name>
<organism evidence="3 4">
    <name type="scientific">Aspergillus parasiticus (strain ATCC 56775 / NRRL 5862 / SRRC 143 / SU-1)</name>
    <dbReference type="NCBI Taxonomy" id="1403190"/>
    <lineage>
        <taxon>Eukaryota</taxon>
        <taxon>Fungi</taxon>
        <taxon>Dikarya</taxon>
        <taxon>Ascomycota</taxon>
        <taxon>Pezizomycotina</taxon>
        <taxon>Eurotiomycetes</taxon>
        <taxon>Eurotiomycetidae</taxon>
        <taxon>Eurotiales</taxon>
        <taxon>Aspergillaceae</taxon>
        <taxon>Aspergillus</taxon>
        <taxon>Aspergillus subgen. Circumdati</taxon>
    </lineage>
</organism>